<organism evidence="1 2">
    <name type="scientific">Ambrosiozyma monospora</name>
    <name type="common">Yeast</name>
    <name type="synonym">Endomycopsis monosporus</name>
    <dbReference type="NCBI Taxonomy" id="43982"/>
    <lineage>
        <taxon>Eukaryota</taxon>
        <taxon>Fungi</taxon>
        <taxon>Dikarya</taxon>
        <taxon>Ascomycota</taxon>
        <taxon>Saccharomycotina</taxon>
        <taxon>Pichiomycetes</taxon>
        <taxon>Pichiales</taxon>
        <taxon>Pichiaceae</taxon>
        <taxon>Ambrosiozyma</taxon>
    </lineage>
</organism>
<dbReference type="EMBL" id="BSXS01002285">
    <property type="protein sequence ID" value="GME78686.1"/>
    <property type="molecule type" value="Genomic_DNA"/>
</dbReference>
<evidence type="ECO:0000313" key="1">
    <source>
        <dbReference type="EMBL" id="GME78686.1"/>
    </source>
</evidence>
<evidence type="ECO:0000313" key="2">
    <source>
        <dbReference type="Proteomes" id="UP001165064"/>
    </source>
</evidence>
<sequence>MKFSTTLVALVASTVIASPFPDQSLTTLVTVTTSSAPEATASSIQIQDFTNSTNYSNSTDTDAVEKAVTLGGVSSVLGIASGAATLINFFKDNVFGKSSN</sequence>
<reference evidence="1" key="1">
    <citation type="submission" date="2023-04" db="EMBL/GenBank/DDBJ databases">
        <title>Ambrosiozyma monospora NBRC 10751.</title>
        <authorList>
            <person name="Ichikawa N."/>
            <person name="Sato H."/>
            <person name="Tonouchi N."/>
        </authorList>
    </citation>
    <scope>NUCLEOTIDE SEQUENCE</scope>
    <source>
        <strain evidence="1">NBRC 10751</strain>
    </source>
</reference>
<proteinExistence type="predicted"/>
<name>A0ACB5T0M5_AMBMO</name>
<dbReference type="Proteomes" id="UP001165064">
    <property type="component" value="Unassembled WGS sequence"/>
</dbReference>
<accession>A0ACB5T0M5</accession>
<comment type="caution">
    <text evidence="1">The sequence shown here is derived from an EMBL/GenBank/DDBJ whole genome shotgun (WGS) entry which is preliminary data.</text>
</comment>
<keyword evidence="2" id="KW-1185">Reference proteome</keyword>
<gene>
    <name evidence="1" type="ORF">Amon02_000356100</name>
</gene>
<protein>
    <submittedName>
        <fullName evidence="1">Unnamed protein product</fullName>
    </submittedName>
</protein>